<sequence length="209" mass="23861">MKQIGNYGEHFKAEESKLSPERIALLKRAASAISVEVTEQNTPVKLMFICTHNSRRSQLAQAWAFVFAEHYFPNVFEVYSGGTEVTACHLNTLKSLINLGFDVQTRETSTGNAKHGLKFHNRSLSLYSKLYNSAEHPSNHFIAFMTCAQASENCPVVFGAKHRFNFNFEDPKRFDETPNAIIEYEKTALEIGRELHFLFNLIKHQTRTN</sequence>
<dbReference type="InterPro" id="IPR023485">
    <property type="entry name" value="Ptyr_pPase"/>
</dbReference>
<evidence type="ECO:0000313" key="3">
    <source>
        <dbReference type="EMBL" id="SHE93388.1"/>
    </source>
</evidence>
<feature type="domain" description="Phosphotyrosine protein phosphatase I" evidence="2">
    <location>
        <begin position="44"/>
        <end position="201"/>
    </location>
</feature>
<dbReference type="Gene3D" id="3.40.50.2300">
    <property type="match status" value="1"/>
</dbReference>
<accession>A0A1M4XJ24</accession>
<dbReference type="OrthoDB" id="9793058at2"/>
<dbReference type="GO" id="GO:0046685">
    <property type="term" value="P:response to arsenic-containing substance"/>
    <property type="evidence" value="ECO:0007669"/>
    <property type="project" value="UniProtKB-KW"/>
</dbReference>
<dbReference type="InterPro" id="IPR036196">
    <property type="entry name" value="Ptyr_pPase_sf"/>
</dbReference>
<evidence type="ECO:0000256" key="1">
    <source>
        <dbReference type="ARBA" id="ARBA00022849"/>
    </source>
</evidence>
<evidence type="ECO:0000313" key="4">
    <source>
        <dbReference type="Proteomes" id="UP000184462"/>
    </source>
</evidence>
<evidence type="ECO:0000259" key="2">
    <source>
        <dbReference type="SMART" id="SM00226"/>
    </source>
</evidence>
<organism evidence="3 4">
    <name type="scientific">Psychroflexus salarius</name>
    <dbReference type="NCBI Taxonomy" id="1155689"/>
    <lineage>
        <taxon>Bacteria</taxon>
        <taxon>Pseudomonadati</taxon>
        <taxon>Bacteroidota</taxon>
        <taxon>Flavobacteriia</taxon>
        <taxon>Flavobacteriales</taxon>
        <taxon>Flavobacteriaceae</taxon>
        <taxon>Psychroflexus</taxon>
    </lineage>
</organism>
<protein>
    <submittedName>
        <fullName evidence="3">Arsenate reductase</fullName>
    </submittedName>
</protein>
<dbReference type="STRING" id="1155689.SAMN05444278_10931"/>
<proteinExistence type="predicted"/>
<dbReference type="AlphaFoldDB" id="A0A1M4XJ24"/>
<dbReference type="PANTHER" id="PTHR43428">
    <property type="entry name" value="ARSENATE REDUCTASE"/>
    <property type="match status" value="1"/>
</dbReference>
<dbReference type="PANTHER" id="PTHR43428:SF1">
    <property type="entry name" value="ARSENATE REDUCTASE"/>
    <property type="match status" value="1"/>
</dbReference>
<dbReference type="RefSeq" id="WP_073193503.1">
    <property type="nucleotide sequence ID" value="NZ_FQTW01000009.1"/>
</dbReference>
<dbReference type="EMBL" id="FQTW01000009">
    <property type="protein sequence ID" value="SHE93388.1"/>
    <property type="molecule type" value="Genomic_DNA"/>
</dbReference>
<dbReference type="Proteomes" id="UP000184462">
    <property type="component" value="Unassembled WGS sequence"/>
</dbReference>
<gene>
    <name evidence="3" type="ORF">SAMN05444278_10931</name>
</gene>
<reference evidence="3 4" key="1">
    <citation type="submission" date="2016-11" db="EMBL/GenBank/DDBJ databases">
        <authorList>
            <person name="Jaros S."/>
            <person name="Januszkiewicz K."/>
            <person name="Wedrychowicz H."/>
        </authorList>
    </citation>
    <scope>NUCLEOTIDE SEQUENCE [LARGE SCALE GENOMIC DNA]</scope>
    <source>
        <strain evidence="3 4">DSM 25661</strain>
    </source>
</reference>
<keyword evidence="4" id="KW-1185">Reference proteome</keyword>
<keyword evidence="1" id="KW-0059">Arsenical resistance</keyword>
<name>A0A1M4XJ24_9FLAO</name>
<dbReference type="SMART" id="SM00226">
    <property type="entry name" value="LMWPc"/>
    <property type="match status" value="1"/>
</dbReference>
<dbReference type="SUPFAM" id="SSF52788">
    <property type="entry name" value="Phosphotyrosine protein phosphatases I"/>
    <property type="match status" value="1"/>
</dbReference>